<evidence type="ECO:0008006" key="5">
    <source>
        <dbReference type="Google" id="ProtNLM"/>
    </source>
</evidence>
<feature type="compositionally biased region" description="Basic residues" evidence="1">
    <location>
        <begin position="42"/>
        <end position="51"/>
    </location>
</feature>
<evidence type="ECO:0000313" key="3">
    <source>
        <dbReference type="EMBL" id="PKV63481.1"/>
    </source>
</evidence>
<keyword evidence="2" id="KW-0732">Signal</keyword>
<dbReference type="Proteomes" id="UP000233782">
    <property type="component" value="Unassembled WGS sequence"/>
</dbReference>
<feature type="signal peptide" evidence="2">
    <location>
        <begin position="1"/>
        <end position="18"/>
    </location>
</feature>
<dbReference type="AlphaFoldDB" id="A0A2N3U9S3"/>
<feature type="compositionally biased region" description="Low complexity" evidence="1">
    <location>
        <begin position="78"/>
        <end position="90"/>
    </location>
</feature>
<dbReference type="EMBL" id="PJMU01000003">
    <property type="protein sequence ID" value="PKV63481.1"/>
    <property type="molecule type" value="Genomic_DNA"/>
</dbReference>
<feature type="compositionally biased region" description="Low complexity" evidence="1">
    <location>
        <begin position="52"/>
        <end position="67"/>
    </location>
</feature>
<evidence type="ECO:0000313" key="4">
    <source>
        <dbReference type="Proteomes" id="UP000233782"/>
    </source>
</evidence>
<organism evidence="3 4">
    <name type="scientific">Pontibacter ramchanderi</name>
    <dbReference type="NCBI Taxonomy" id="1179743"/>
    <lineage>
        <taxon>Bacteria</taxon>
        <taxon>Pseudomonadati</taxon>
        <taxon>Bacteroidota</taxon>
        <taxon>Cytophagia</taxon>
        <taxon>Cytophagales</taxon>
        <taxon>Hymenobacteraceae</taxon>
        <taxon>Pontibacter</taxon>
    </lineage>
</organism>
<dbReference type="OrthoDB" id="854149at2"/>
<evidence type="ECO:0000256" key="2">
    <source>
        <dbReference type="SAM" id="SignalP"/>
    </source>
</evidence>
<proteinExistence type="predicted"/>
<dbReference type="PROSITE" id="PS51257">
    <property type="entry name" value="PROKAR_LIPOPROTEIN"/>
    <property type="match status" value="1"/>
</dbReference>
<feature type="compositionally biased region" description="Polar residues" evidence="1">
    <location>
        <begin position="22"/>
        <end position="32"/>
    </location>
</feature>
<name>A0A2N3U9S3_9BACT</name>
<comment type="caution">
    <text evidence="3">The sequence shown here is derived from an EMBL/GenBank/DDBJ whole genome shotgun (WGS) entry which is preliminary data.</text>
</comment>
<feature type="region of interest" description="Disordered" evidence="1">
    <location>
        <begin position="22"/>
        <end position="134"/>
    </location>
</feature>
<feature type="chain" id="PRO_5014600177" description="Lipoprotein" evidence="2">
    <location>
        <begin position="19"/>
        <end position="134"/>
    </location>
</feature>
<dbReference type="RefSeq" id="WP_101446302.1">
    <property type="nucleotide sequence ID" value="NZ_PJMU01000003.1"/>
</dbReference>
<accession>A0A2N3U9S3</accession>
<protein>
    <recommendedName>
        <fullName evidence="5">Lipoprotein</fullName>
    </recommendedName>
</protein>
<gene>
    <name evidence="3" type="ORF">BD749_3324</name>
</gene>
<keyword evidence="4" id="KW-1185">Reference proteome</keyword>
<evidence type="ECO:0000256" key="1">
    <source>
        <dbReference type="SAM" id="MobiDB-lite"/>
    </source>
</evidence>
<sequence>MQRLRLIILVVLSVATMASCTTSRKKNSNTGQVVIIKDSKAGKHTGYKKGWTKNPNNPHHPRTTNPGHTKHKQGKGGNTVIIVNNNNTTVKQAPKGKPGNGNHYNSTKGKGNSGKANPGKGNSGKQGHGKGGKK</sequence>
<reference evidence="3 4" key="1">
    <citation type="submission" date="2017-12" db="EMBL/GenBank/DDBJ databases">
        <title>Genomic Encyclopedia of Type Strains, Phase III (KMG-III): the genomes of soil and plant-associated and newly described type strains.</title>
        <authorList>
            <person name="Whitman W."/>
        </authorList>
    </citation>
    <scope>NUCLEOTIDE SEQUENCE [LARGE SCALE GENOMIC DNA]</scope>
    <source>
        <strain evidence="3 4">LP43</strain>
    </source>
</reference>